<accession>A0ACD3AVU6</accession>
<evidence type="ECO:0000313" key="1">
    <source>
        <dbReference type="EMBL" id="TFK69868.1"/>
    </source>
</evidence>
<evidence type="ECO:0000313" key="2">
    <source>
        <dbReference type="Proteomes" id="UP000308600"/>
    </source>
</evidence>
<proteinExistence type="predicted"/>
<keyword evidence="2" id="KW-1185">Reference proteome</keyword>
<sequence length="199" mass="22836">MSLDLNDKTLFPVASDLPDEASLDVNLKYVKKVANTYVPIRRWCLLVEIIKHTENTLRPTYQVKDIEGREFRVGFYVPTSQFVEIIQKCQPGYTMAIMFAGRNVSDDDTLLIPVRELKALEVLPCALEELVEVAKRMDQTTVCIHCGNVAKLKCSRCGSPFCNKECLQQNWKLAHKRQCVAVQKLQEWNTLTWDTYAYA</sequence>
<dbReference type="EMBL" id="ML208323">
    <property type="protein sequence ID" value="TFK69868.1"/>
    <property type="molecule type" value="Genomic_DNA"/>
</dbReference>
<name>A0ACD3AVU6_9AGAR</name>
<dbReference type="Proteomes" id="UP000308600">
    <property type="component" value="Unassembled WGS sequence"/>
</dbReference>
<gene>
    <name evidence="1" type="ORF">BDN72DRAFT_583844</name>
</gene>
<reference evidence="1 2" key="1">
    <citation type="journal article" date="2019" name="Nat. Ecol. Evol.">
        <title>Megaphylogeny resolves global patterns of mushroom evolution.</title>
        <authorList>
            <person name="Varga T."/>
            <person name="Krizsan K."/>
            <person name="Foldi C."/>
            <person name="Dima B."/>
            <person name="Sanchez-Garcia M."/>
            <person name="Sanchez-Ramirez S."/>
            <person name="Szollosi G.J."/>
            <person name="Szarkandi J.G."/>
            <person name="Papp V."/>
            <person name="Albert L."/>
            <person name="Andreopoulos W."/>
            <person name="Angelini C."/>
            <person name="Antonin V."/>
            <person name="Barry K.W."/>
            <person name="Bougher N.L."/>
            <person name="Buchanan P."/>
            <person name="Buyck B."/>
            <person name="Bense V."/>
            <person name="Catcheside P."/>
            <person name="Chovatia M."/>
            <person name="Cooper J."/>
            <person name="Damon W."/>
            <person name="Desjardin D."/>
            <person name="Finy P."/>
            <person name="Geml J."/>
            <person name="Haridas S."/>
            <person name="Hughes K."/>
            <person name="Justo A."/>
            <person name="Karasinski D."/>
            <person name="Kautmanova I."/>
            <person name="Kiss B."/>
            <person name="Kocsube S."/>
            <person name="Kotiranta H."/>
            <person name="LaButti K.M."/>
            <person name="Lechner B.E."/>
            <person name="Liimatainen K."/>
            <person name="Lipzen A."/>
            <person name="Lukacs Z."/>
            <person name="Mihaltcheva S."/>
            <person name="Morgado L.N."/>
            <person name="Niskanen T."/>
            <person name="Noordeloos M.E."/>
            <person name="Ohm R.A."/>
            <person name="Ortiz-Santana B."/>
            <person name="Ovrebo C."/>
            <person name="Racz N."/>
            <person name="Riley R."/>
            <person name="Savchenko A."/>
            <person name="Shiryaev A."/>
            <person name="Soop K."/>
            <person name="Spirin V."/>
            <person name="Szebenyi C."/>
            <person name="Tomsovsky M."/>
            <person name="Tulloss R.E."/>
            <person name="Uehling J."/>
            <person name="Grigoriev I.V."/>
            <person name="Vagvolgyi C."/>
            <person name="Papp T."/>
            <person name="Martin F.M."/>
            <person name="Miettinen O."/>
            <person name="Hibbett D.S."/>
            <person name="Nagy L.G."/>
        </authorList>
    </citation>
    <scope>NUCLEOTIDE SEQUENCE [LARGE SCALE GENOMIC DNA]</scope>
    <source>
        <strain evidence="1 2">NL-1719</strain>
    </source>
</reference>
<organism evidence="1 2">
    <name type="scientific">Pluteus cervinus</name>
    <dbReference type="NCBI Taxonomy" id="181527"/>
    <lineage>
        <taxon>Eukaryota</taxon>
        <taxon>Fungi</taxon>
        <taxon>Dikarya</taxon>
        <taxon>Basidiomycota</taxon>
        <taxon>Agaricomycotina</taxon>
        <taxon>Agaricomycetes</taxon>
        <taxon>Agaricomycetidae</taxon>
        <taxon>Agaricales</taxon>
        <taxon>Pluteineae</taxon>
        <taxon>Pluteaceae</taxon>
        <taxon>Pluteus</taxon>
    </lineage>
</organism>
<protein>
    <submittedName>
        <fullName evidence="1">Uncharacterized protein</fullName>
    </submittedName>
</protein>